<evidence type="ECO:0000256" key="6">
    <source>
        <dbReference type="SAM" id="Phobius"/>
    </source>
</evidence>
<evidence type="ECO:0000259" key="7">
    <source>
        <dbReference type="PROSITE" id="PS50850"/>
    </source>
</evidence>
<feature type="transmembrane region" description="Helical" evidence="6">
    <location>
        <begin position="186"/>
        <end position="205"/>
    </location>
</feature>
<evidence type="ECO:0000313" key="8">
    <source>
        <dbReference type="EMBL" id="GAA3680600.1"/>
    </source>
</evidence>
<feature type="transmembrane region" description="Helical" evidence="6">
    <location>
        <begin position="322"/>
        <end position="339"/>
    </location>
</feature>
<sequence length="441" mass="47787">MSHQQPLSPAAPATAVGTVTLDDAPFKPIHALATACVLGGAAVDGYVLGIIGSGISLAENELALNALSQGLIASSALIGVFIGGLIFGSLADRYGRRPVFTWNLIAFVVLSLLQLFTVGVWDLVALRLALGLAIGVEYAVGTAVLAEFSRKKGRGVLLGNFAVWWMIGFVAAFMVGLLWSGDNWRLLLATSAVPAFIVFVLRSRLPESPMWLKARGRDDEADAIVLKHYGEGYVIPQVKLDKTNARLSELFTRQTWRPHLYSGLFWFCQVGPFFAIFTFLTPVFNGLGITDAVTVEIWLNVVQLAGAVFGLYLLHKLTRRGFVNWTFALMFLTLLALGLFGNAPIWLTVGLFAFYLFMAPGANNIQYVYPSEIFDTRVRGTGVGFSAAFSRISAAGATYLFPLLLAELGTSATLLLVSAFPLLGLILSILWAPETKEKTLR</sequence>
<evidence type="ECO:0000256" key="3">
    <source>
        <dbReference type="ARBA" id="ARBA00022692"/>
    </source>
</evidence>
<feature type="transmembrane region" description="Helical" evidence="6">
    <location>
        <begin position="66"/>
        <end position="87"/>
    </location>
</feature>
<comment type="subcellular location">
    <subcellularLocation>
        <location evidence="1">Cell membrane</location>
        <topology evidence="1">Multi-pass membrane protein</topology>
    </subcellularLocation>
</comment>
<feature type="transmembrane region" description="Helical" evidence="6">
    <location>
        <begin position="297"/>
        <end position="315"/>
    </location>
</feature>
<gene>
    <name evidence="8" type="ORF">GCM10023081_18430</name>
</gene>
<comment type="similarity">
    <text evidence="2">Belongs to the major facilitator superfamily. Sugar transporter (TC 2.A.1.1) family.</text>
</comment>
<keyword evidence="9" id="KW-1185">Reference proteome</keyword>
<evidence type="ECO:0000313" key="9">
    <source>
        <dbReference type="Proteomes" id="UP001500752"/>
    </source>
</evidence>
<keyword evidence="5 6" id="KW-0472">Membrane</keyword>
<keyword evidence="4 6" id="KW-1133">Transmembrane helix</keyword>
<keyword evidence="3 6" id="KW-0812">Transmembrane</keyword>
<dbReference type="PANTHER" id="PTHR48022">
    <property type="entry name" value="PLASTIDIC GLUCOSE TRANSPORTER 4"/>
    <property type="match status" value="1"/>
</dbReference>
<dbReference type="InterPro" id="IPR050360">
    <property type="entry name" value="MFS_Sugar_Transporters"/>
</dbReference>
<evidence type="ECO:0000256" key="4">
    <source>
        <dbReference type="ARBA" id="ARBA00022989"/>
    </source>
</evidence>
<dbReference type="CDD" id="cd17316">
    <property type="entry name" value="MFS_SV2_like"/>
    <property type="match status" value="1"/>
</dbReference>
<evidence type="ECO:0000256" key="2">
    <source>
        <dbReference type="ARBA" id="ARBA00010992"/>
    </source>
</evidence>
<proteinExistence type="inferred from homology"/>
<feature type="transmembrane region" description="Helical" evidence="6">
    <location>
        <begin position="383"/>
        <end position="406"/>
    </location>
</feature>
<evidence type="ECO:0000256" key="5">
    <source>
        <dbReference type="ARBA" id="ARBA00023136"/>
    </source>
</evidence>
<dbReference type="PANTHER" id="PTHR48022:SF2">
    <property type="entry name" value="PLASTIDIC GLUCOSE TRANSPORTER 4"/>
    <property type="match status" value="1"/>
</dbReference>
<protein>
    <submittedName>
        <fullName evidence="8">MFS transporter</fullName>
    </submittedName>
</protein>
<dbReference type="SUPFAM" id="SSF103473">
    <property type="entry name" value="MFS general substrate transporter"/>
    <property type="match status" value="1"/>
</dbReference>
<dbReference type="Proteomes" id="UP001500752">
    <property type="component" value="Unassembled WGS sequence"/>
</dbReference>
<evidence type="ECO:0000256" key="1">
    <source>
        <dbReference type="ARBA" id="ARBA00004651"/>
    </source>
</evidence>
<feature type="transmembrane region" description="Helical" evidence="6">
    <location>
        <begin position="124"/>
        <end position="145"/>
    </location>
</feature>
<dbReference type="RefSeq" id="WP_345150231.1">
    <property type="nucleotide sequence ID" value="NZ_BAABEO010000011.1"/>
</dbReference>
<feature type="transmembrane region" description="Helical" evidence="6">
    <location>
        <begin position="157"/>
        <end position="180"/>
    </location>
</feature>
<reference evidence="9" key="1">
    <citation type="journal article" date="2019" name="Int. J. Syst. Evol. Microbiol.">
        <title>The Global Catalogue of Microorganisms (GCM) 10K type strain sequencing project: providing services to taxonomists for standard genome sequencing and annotation.</title>
        <authorList>
            <consortium name="The Broad Institute Genomics Platform"/>
            <consortium name="The Broad Institute Genome Sequencing Center for Infectious Disease"/>
            <person name="Wu L."/>
            <person name="Ma J."/>
        </authorList>
    </citation>
    <scope>NUCLEOTIDE SEQUENCE [LARGE SCALE GENOMIC DNA]</scope>
    <source>
        <strain evidence="9">JCM 30742</strain>
    </source>
</reference>
<dbReference type="Pfam" id="PF00083">
    <property type="entry name" value="Sugar_tr"/>
    <property type="match status" value="1"/>
</dbReference>
<feature type="transmembrane region" description="Helical" evidence="6">
    <location>
        <begin position="99"/>
        <end position="118"/>
    </location>
</feature>
<dbReference type="InterPro" id="IPR036259">
    <property type="entry name" value="MFS_trans_sf"/>
</dbReference>
<feature type="domain" description="Major facilitator superfamily (MFS) profile" evidence="7">
    <location>
        <begin position="33"/>
        <end position="436"/>
    </location>
</feature>
<feature type="transmembrane region" description="Helical" evidence="6">
    <location>
        <begin position="263"/>
        <end position="285"/>
    </location>
</feature>
<name>A0ABP7C844_9MICC</name>
<accession>A0ABP7C844</accession>
<dbReference type="EMBL" id="BAABEO010000011">
    <property type="protein sequence ID" value="GAA3680600.1"/>
    <property type="molecule type" value="Genomic_DNA"/>
</dbReference>
<dbReference type="PROSITE" id="PS50850">
    <property type="entry name" value="MFS"/>
    <property type="match status" value="1"/>
</dbReference>
<dbReference type="InterPro" id="IPR005828">
    <property type="entry name" value="MFS_sugar_transport-like"/>
</dbReference>
<feature type="transmembrane region" description="Helical" evidence="6">
    <location>
        <begin position="345"/>
        <end position="362"/>
    </location>
</feature>
<organism evidence="8 9">
    <name type="scientific">Arthrobacter ginkgonis</name>
    <dbReference type="NCBI Taxonomy" id="1630594"/>
    <lineage>
        <taxon>Bacteria</taxon>
        <taxon>Bacillati</taxon>
        <taxon>Actinomycetota</taxon>
        <taxon>Actinomycetes</taxon>
        <taxon>Micrococcales</taxon>
        <taxon>Micrococcaceae</taxon>
        <taxon>Arthrobacter</taxon>
    </lineage>
</organism>
<dbReference type="Gene3D" id="1.20.1250.20">
    <property type="entry name" value="MFS general substrate transporter like domains"/>
    <property type="match status" value="1"/>
</dbReference>
<feature type="transmembrane region" description="Helical" evidence="6">
    <location>
        <begin position="412"/>
        <end position="432"/>
    </location>
</feature>
<dbReference type="InterPro" id="IPR020846">
    <property type="entry name" value="MFS_dom"/>
</dbReference>
<comment type="caution">
    <text evidence="8">The sequence shown here is derived from an EMBL/GenBank/DDBJ whole genome shotgun (WGS) entry which is preliminary data.</text>
</comment>